<feature type="transmembrane region" description="Helical" evidence="1">
    <location>
        <begin position="168"/>
        <end position="185"/>
    </location>
</feature>
<sequence length="488" mass="55279">MIRSLWLQGWKAQLRSPFWERGLAINIILGLFALYLLLNFLALGYFLDVILAEAMPDEDPFRLLNRLLFYSWAGGLLMRFLMQSFPVLDIKPYLLLPLPRSRLFHYLLGRSALNVFNLFPLVFVLPFAYKTLPGAGPALAWSAGVMMLALSNNYLAFYLKRQFSISPLYILVGLLLLASLAWLDFKEVLPVSGYFEAYFSLLAEQPAALLGTVGLLALSYGLTYSALRKNAYLDTVEARRERVESSTGIAALRRLGPAGQFLEMELMNILRNRRPRTMLLMSIAILFYPFFAVEYLDKGSMSMAFLFILMATCFPMATYGQFLIAWESSFFGLLMSRKVSWQAYLQGKYYLFVLFNTVTFALCLLYGLVDWRMLPLVLVAFLVNLGLTAYIILYLSTYNTRAVDPEKGAFMNWEGVGASQFLLVLPAFFLPVVLHLLLQWVLGWGWGLAVLGALGLAGILLQPPLMARIAQQLASRKYILADHFKQDT</sequence>
<feature type="transmembrane region" description="Helical" evidence="1">
    <location>
        <begin position="111"/>
        <end position="129"/>
    </location>
</feature>
<feature type="transmembrane region" description="Helical" evidence="1">
    <location>
        <begin position="444"/>
        <end position="461"/>
    </location>
</feature>
<feature type="transmembrane region" description="Helical" evidence="1">
    <location>
        <begin position="347"/>
        <end position="368"/>
    </location>
</feature>
<feature type="transmembrane region" description="Helical" evidence="1">
    <location>
        <begin position="277"/>
        <end position="296"/>
    </location>
</feature>
<gene>
    <name evidence="2" type="ORF">FRY97_14040</name>
</gene>
<proteinExistence type="predicted"/>
<dbReference type="InterPro" id="IPR043742">
    <property type="entry name" value="DUF5687"/>
</dbReference>
<feature type="transmembrane region" description="Helical" evidence="1">
    <location>
        <begin position="135"/>
        <end position="156"/>
    </location>
</feature>
<comment type="caution">
    <text evidence="2">The sequence shown here is derived from an EMBL/GenBank/DDBJ whole genome shotgun (WGS) entry which is preliminary data.</text>
</comment>
<evidence type="ECO:0000313" key="3">
    <source>
        <dbReference type="Proteomes" id="UP000321580"/>
    </source>
</evidence>
<dbReference type="OrthoDB" id="1014144at2"/>
<feature type="transmembrane region" description="Helical" evidence="1">
    <location>
        <begin position="374"/>
        <end position="395"/>
    </location>
</feature>
<name>A0A5C6RKG8_9BACT</name>
<feature type="transmembrane region" description="Helical" evidence="1">
    <location>
        <begin position="67"/>
        <end position="90"/>
    </location>
</feature>
<evidence type="ECO:0000256" key="1">
    <source>
        <dbReference type="SAM" id="Phobius"/>
    </source>
</evidence>
<dbReference type="EMBL" id="VOOR01000030">
    <property type="protein sequence ID" value="TXB62399.1"/>
    <property type="molecule type" value="Genomic_DNA"/>
</dbReference>
<keyword evidence="1" id="KW-0472">Membrane</keyword>
<feature type="transmembrane region" description="Helical" evidence="1">
    <location>
        <begin position="21"/>
        <end position="47"/>
    </location>
</feature>
<protein>
    <submittedName>
        <fullName evidence="2">Uncharacterized protein</fullName>
    </submittedName>
</protein>
<feature type="transmembrane region" description="Helical" evidence="1">
    <location>
        <begin position="205"/>
        <end position="227"/>
    </location>
</feature>
<keyword evidence="3" id="KW-1185">Reference proteome</keyword>
<reference evidence="2 3" key="1">
    <citation type="submission" date="2019-08" db="EMBL/GenBank/DDBJ databases">
        <title>Genome of Phaeodactylibacter luteus.</title>
        <authorList>
            <person name="Bowman J.P."/>
        </authorList>
    </citation>
    <scope>NUCLEOTIDE SEQUENCE [LARGE SCALE GENOMIC DNA]</scope>
    <source>
        <strain evidence="2 3">KCTC 42180</strain>
    </source>
</reference>
<feature type="transmembrane region" description="Helical" evidence="1">
    <location>
        <begin position="416"/>
        <end position="438"/>
    </location>
</feature>
<dbReference type="Pfam" id="PF18940">
    <property type="entry name" value="DUF5687"/>
    <property type="match status" value="1"/>
</dbReference>
<dbReference type="RefSeq" id="WP_147168185.1">
    <property type="nucleotide sequence ID" value="NZ_VOOR01000030.1"/>
</dbReference>
<dbReference type="AlphaFoldDB" id="A0A5C6RKG8"/>
<organism evidence="2 3">
    <name type="scientific">Phaeodactylibacter luteus</name>
    <dbReference type="NCBI Taxonomy" id="1564516"/>
    <lineage>
        <taxon>Bacteria</taxon>
        <taxon>Pseudomonadati</taxon>
        <taxon>Bacteroidota</taxon>
        <taxon>Saprospiria</taxon>
        <taxon>Saprospirales</taxon>
        <taxon>Haliscomenobacteraceae</taxon>
        <taxon>Phaeodactylibacter</taxon>
    </lineage>
</organism>
<accession>A0A5C6RKG8</accession>
<keyword evidence="1" id="KW-0812">Transmembrane</keyword>
<evidence type="ECO:0000313" key="2">
    <source>
        <dbReference type="EMBL" id="TXB62399.1"/>
    </source>
</evidence>
<dbReference type="Proteomes" id="UP000321580">
    <property type="component" value="Unassembled WGS sequence"/>
</dbReference>
<feature type="transmembrane region" description="Helical" evidence="1">
    <location>
        <begin position="302"/>
        <end position="326"/>
    </location>
</feature>
<keyword evidence="1" id="KW-1133">Transmembrane helix</keyword>